<keyword evidence="3" id="KW-1185">Reference proteome</keyword>
<organism evidence="2 3">
    <name type="scientific">Sphingomonas morindae</name>
    <dbReference type="NCBI Taxonomy" id="1541170"/>
    <lineage>
        <taxon>Bacteria</taxon>
        <taxon>Pseudomonadati</taxon>
        <taxon>Pseudomonadota</taxon>
        <taxon>Alphaproteobacteria</taxon>
        <taxon>Sphingomonadales</taxon>
        <taxon>Sphingomonadaceae</taxon>
        <taxon>Sphingomonas</taxon>
    </lineage>
</organism>
<protein>
    <submittedName>
        <fullName evidence="2">Uncharacterized protein</fullName>
    </submittedName>
</protein>
<gene>
    <name evidence="2" type="ORF">LHA26_18985</name>
</gene>
<reference evidence="2" key="1">
    <citation type="journal article" date="2022" name="Toxins">
        <title>Genomic Analysis of Sphingopyxis sp. USTB-05 for Biodegrading Cyanobacterial Hepatotoxins.</title>
        <authorList>
            <person name="Liu C."/>
            <person name="Xu Q."/>
            <person name="Zhao Z."/>
            <person name="Zhang H."/>
            <person name="Liu X."/>
            <person name="Yin C."/>
            <person name="Liu Y."/>
            <person name="Yan H."/>
        </authorList>
    </citation>
    <scope>NUCLEOTIDE SEQUENCE</scope>
    <source>
        <strain evidence="2">NBD5</strain>
    </source>
</reference>
<feature type="compositionally biased region" description="Pro residues" evidence="1">
    <location>
        <begin position="130"/>
        <end position="201"/>
    </location>
</feature>
<accession>A0ABY4XD43</accession>
<dbReference type="EMBL" id="CP084931">
    <property type="protein sequence ID" value="USI74833.1"/>
    <property type="molecule type" value="Genomic_DNA"/>
</dbReference>
<evidence type="ECO:0000313" key="3">
    <source>
        <dbReference type="Proteomes" id="UP001056937"/>
    </source>
</evidence>
<feature type="region of interest" description="Disordered" evidence="1">
    <location>
        <begin position="123"/>
        <end position="201"/>
    </location>
</feature>
<sequence>MAHFTTRRAQALAAAALLIVGGGVGAVAGRQLQPPIEMAPLHPVAIRSLPGSDGIVSIRARVAETYGDSFVADDGSARTLVDLGPGAGDRGLVADGQSVTVQGRFDRGRLHADFLVDAGGTVHALMPRGPHGPRPGRDGPPPAGPGAPPPPPPLAGPGAPPPPPGGPGAPPPAFAAAPPPAPGAMAPAAPPAPAPAATPAR</sequence>
<proteinExistence type="predicted"/>
<evidence type="ECO:0000313" key="2">
    <source>
        <dbReference type="EMBL" id="USI74833.1"/>
    </source>
</evidence>
<dbReference type="Proteomes" id="UP001056937">
    <property type="component" value="Chromosome 2"/>
</dbReference>
<evidence type="ECO:0000256" key="1">
    <source>
        <dbReference type="SAM" id="MobiDB-lite"/>
    </source>
</evidence>
<name>A0ABY4XD43_9SPHN</name>
<dbReference type="RefSeq" id="WP_252168647.1">
    <property type="nucleotide sequence ID" value="NZ_CP084931.1"/>
</dbReference>